<keyword evidence="2" id="KW-1185">Reference proteome</keyword>
<dbReference type="InterPro" id="IPR029063">
    <property type="entry name" value="SAM-dependent_MTases_sf"/>
</dbReference>
<dbReference type="EC" id="2.1.1.-" evidence="1"/>
<dbReference type="GO" id="GO:0008168">
    <property type="term" value="F:methyltransferase activity"/>
    <property type="evidence" value="ECO:0007669"/>
    <property type="project" value="UniProtKB-KW"/>
</dbReference>
<reference evidence="2" key="1">
    <citation type="journal article" date="2019" name="Int. J. Syst. Evol. Microbiol.">
        <title>The Global Catalogue of Microorganisms (GCM) 10K type strain sequencing project: providing services to taxonomists for standard genome sequencing and annotation.</title>
        <authorList>
            <consortium name="The Broad Institute Genomics Platform"/>
            <consortium name="The Broad Institute Genome Sequencing Center for Infectious Disease"/>
            <person name="Wu L."/>
            <person name="Ma J."/>
        </authorList>
    </citation>
    <scope>NUCLEOTIDE SEQUENCE [LARGE SCALE GENOMIC DNA]</scope>
    <source>
        <strain evidence="2">KCTC 42805</strain>
    </source>
</reference>
<dbReference type="EMBL" id="JBHULN010000021">
    <property type="protein sequence ID" value="MFD2573862.1"/>
    <property type="molecule type" value="Genomic_DNA"/>
</dbReference>
<keyword evidence="1" id="KW-0808">Transferase</keyword>
<dbReference type="SUPFAM" id="SSF53335">
    <property type="entry name" value="S-adenosyl-L-methionine-dependent methyltransferases"/>
    <property type="match status" value="1"/>
</dbReference>
<evidence type="ECO:0000313" key="2">
    <source>
        <dbReference type="Proteomes" id="UP001597469"/>
    </source>
</evidence>
<dbReference type="InterPro" id="IPR008884">
    <property type="entry name" value="TylF_MeTrfase"/>
</dbReference>
<dbReference type="GO" id="GO:0032259">
    <property type="term" value="P:methylation"/>
    <property type="evidence" value="ECO:0007669"/>
    <property type="project" value="UniProtKB-KW"/>
</dbReference>
<proteinExistence type="predicted"/>
<dbReference type="PANTHER" id="PTHR40036:SF1">
    <property type="entry name" value="MACROCIN O-METHYLTRANSFERASE"/>
    <property type="match status" value="1"/>
</dbReference>
<evidence type="ECO:0000313" key="1">
    <source>
        <dbReference type="EMBL" id="MFD2573862.1"/>
    </source>
</evidence>
<accession>A0ABW5ME85</accession>
<dbReference type="Gene3D" id="3.40.50.150">
    <property type="entry name" value="Vaccinia Virus protein VP39"/>
    <property type="match status" value="1"/>
</dbReference>
<gene>
    <name evidence="1" type="ORF">ACFSUS_24715</name>
</gene>
<protein>
    <submittedName>
        <fullName evidence="1">Class I SAM-dependent methyltransferase</fullName>
        <ecNumber evidence="1">2.1.1.-</ecNumber>
    </submittedName>
</protein>
<name>A0ABW5ME85_9BACT</name>
<dbReference type="Proteomes" id="UP001597469">
    <property type="component" value="Unassembled WGS sequence"/>
</dbReference>
<dbReference type="Pfam" id="PF05711">
    <property type="entry name" value="TylF"/>
    <property type="match status" value="1"/>
</dbReference>
<sequence length="133" mass="15061">MWLEFGVGSGKSLAFIAQQRSDQTIYGFDSFWGLPEDWALSSQRIYSKNTYSRDGIAPELAADNVELIVGLFSETLDDFCAAHTETCAFIRIDCDLYSSTLDVLNGLFKADKLISGTVILFEEFYNYPNYKDY</sequence>
<dbReference type="PANTHER" id="PTHR40036">
    <property type="entry name" value="MACROCIN O-METHYLTRANSFERASE"/>
    <property type="match status" value="1"/>
</dbReference>
<dbReference type="RefSeq" id="WP_381526950.1">
    <property type="nucleotide sequence ID" value="NZ_JBHULN010000021.1"/>
</dbReference>
<organism evidence="1 2">
    <name type="scientific">Spirosoma soli</name>
    <dbReference type="NCBI Taxonomy" id="1770529"/>
    <lineage>
        <taxon>Bacteria</taxon>
        <taxon>Pseudomonadati</taxon>
        <taxon>Bacteroidota</taxon>
        <taxon>Cytophagia</taxon>
        <taxon>Cytophagales</taxon>
        <taxon>Cytophagaceae</taxon>
        <taxon>Spirosoma</taxon>
    </lineage>
</organism>
<keyword evidence="1" id="KW-0489">Methyltransferase</keyword>
<comment type="caution">
    <text evidence="1">The sequence shown here is derived from an EMBL/GenBank/DDBJ whole genome shotgun (WGS) entry which is preliminary data.</text>
</comment>